<keyword evidence="2" id="KW-0808">Transferase</keyword>
<evidence type="ECO:0000313" key="2">
    <source>
        <dbReference type="EMBL" id="EQD32997.1"/>
    </source>
</evidence>
<name>T0YM62_9ZZZZ</name>
<dbReference type="Gene3D" id="3.90.1150.10">
    <property type="entry name" value="Aspartate Aminotransferase, domain 1"/>
    <property type="match status" value="1"/>
</dbReference>
<proteinExistence type="predicted"/>
<dbReference type="Pfam" id="PF00266">
    <property type="entry name" value="Aminotran_5"/>
    <property type="match status" value="1"/>
</dbReference>
<gene>
    <name evidence="2" type="ORF">B2A_13394</name>
</gene>
<reference evidence="2" key="1">
    <citation type="submission" date="2013-08" db="EMBL/GenBank/DDBJ databases">
        <authorList>
            <person name="Mendez C."/>
            <person name="Richter M."/>
            <person name="Ferrer M."/>
            <person name="Sanchez J."/>
        </authorList>
    </citation>
    <scope>NUCLEOTIDE SEQUENCE</scope>
</reference>
<dbReference type="InterPro" id="IPR000192">
    <property type="entry name" value="Aminotrans_V_dom"/>
</dbReference>
<dbReference type="InterPro" id="IPR015422">
    <property type="entry name" value="PyrdxlP-dep_Trfase_small"/>
</dbReference>
<evidence type="ECO:0000259" key="1">
    <source>
        <dbReference type="Pfam" id="PF00266"/>
    </source>
</evidence>
<dbReference type="EMBL" id="AUZZ01009693">
    <property type="protein sequence ID" value="EQD32997.1"/>
    <property type="molecule type" value="Genomic_DNA"/>
</dbReference>
<organism evidence="2">
    <name type="scientific">mine drainage metagenome</name>
    <dbReference type="NCBI Taxonomy" id="410659"/>
    <lineage>
        <taxon>unclassified sequences</taxon>
        <taxon>metagenomes</taxon>
        <taxon>ecological metagenomes</taxon>
    </lineage>
</organism>
<reference evidence="2" key="2">
    <citation type="journal article" date="2014" name="ISME J.">
        <title>Microbial stratification in low pH oxic and suboxic macroscopic growths along an acid mine drainage.</title>
        <authorList>
            <person name="Mendez-Garcia C."/>
            <person name="Mesa V."/>
            <person name="Sprenger R.R."/>
            <person name="Richter M."/>
            <person name="Diez M.S."/>
            <person name="Solano J."/>
            <person name="Bargiela R."/>
            <person name="Golyshina O.V."/>
            <person name="Manteca A."/>
            <person name="Ramos J.L."/>
            <person name="Gallego J.R."/>
            <person name="Llorente I."/>
            <person name="Martins Dos Santos V.A."/>
            <person name="Jensen O.N."/>
            <person name="Pelaez A.I."/>
            <person name="Sanchez J."/>
            <person name="Ferrer M."/>
        </authorList>
    </citation>
    <scope>NUCLEOTIDE SEQUENCE</scope>
</reference>
<accession>T0YM62</accession>
<keyword evidence="2" id="KW-0032">Aminotransferase</keyword>
<comment type="caution">
    <text evidence="2">The sequence shown here is derived from an EMBL/GenBank/DDBJ whole genome shotgun (WGS) entry which is preliminary data.</text>
</comment>
<sequence>YYRWLKVQPYYAFAASAEAGEWMDAARGLVEYFDVLDARHHPGAAPEGRPQRVREALRAAQVPALSKLLQFLEHRSDIHLRGPARAAERAATVAFVPRWVEPQELGAHLARRGFMIGFGGFYAVRLLQTMNVDPVRGIARISFVHYMTCAEVEGLTEAL</sequence>
<feature type="domain" description="Aminotransferase class V" evidence="1">
    <location>
        <begin position="66"/>
        <end position="154"/>
    </location>
</feature>
<dbReference type="SUPFAM" id="SSF53383">
    <property type="entry name" value="PLP-dependent transferases"/>
    <property type="match status" value="1"/>
</dbReference>
<feature type="non-terminal residue" evidence="2">
    <location>
        <position position="159"/>
    </location>
</feature>
<dbReference type="InterPro" id="IPR015424">
    <property type="entry name" value="PyrdxlP-dep_Trfase"/>
</dbReference>
<protein>
    <submittedName>
        <fullName evidence="2">Aminotransferase class V</fullName>
    </submittedName>
</protein>
<dbReference type="AlphaFoldDB" id="T0YM62"/>
<feature type="non-terminal residue" evidence="2">
    <location>
        <position position="1"/>
    </location>
</feature>
<dbReference type="GO" id="GO:0008483">
    <property type="term" value="F:transaminase activity"/>
    <property type="evidence" value="ECO:0007669"/>
    <property type="project" value="UniProtKB-KW"/>
</dbReference>